<dbReference type="EMBL" id="JAALHA020000006">
    <property type="protein sequence ID" value="MDR9895943.1"/>
    <property type="molecule type" value="Genomic_DNA"/>
</dbReference>
<organism evidence="2 3">
    <name type="scientific">Aetokthonos hydrillicola Thurmond2011</name>
    <dbReference type="NCBI Taxonomy" id="2712845"/>
    <lineage>
        <taxon>Bacteria</taxon>
        <taxon>Bacillati</taxon>
        <taxon>Cyanobacteriota</taxon>
        <taxon>Cyanophyceae</taxon>
        <taxon>Nostocales</taxon>
        <taxon>Hapalosiphonaceae</taxon>
        <taxon>Aetokthonos</taxon>
    </lineage>
</organism>
<feature type="region of interest" description="Disordered" evidence="1">
    <location>
        <begin position="1"/>
        <end position="27"/>
    </location>
</feature>
<comment type="caution">
    <text evidence="2">The sequence shown here is derived from an EMBL/GenBank/DDBJ whole genome shotgun (WGS) entry which is preliminary data.</text>
</comment>
<dbReference type="RefSeq" id="WP_243903033.1">
    <property type="nucleotide sequence ID" value="NZ_JAALHA020000006.1"/>
</dbReference>
<proteinExistence type="predicted"/>
<accession>A0AAP5I6I8</accession>
<dbReference type="Proteomes" id="UP000667802">
    <property type="component" value="Unassembled WGS sequence"/>
</dbReference>
<feature type="compositionally biased region" description="Basic and acidic residues" evidence="1">
    <location>
        <begin position="9"/>
        <end position="23"/>
    </location>
</feature>
<evidence type="ECO:0000313" key="3">
    <source>
        <dbReference type="Proteomes" id="UP000667802"/>
    </source>
</evidence>
<evidence type="ECO:0000256" key="1">
    <source>
        <dbReference type="SAM" id="MobiDB-lite"/>
    </source>
</evidence>
<gene>
    <name evidence="2" type="ORF">G7B40_015425</name>
</gene>
<name>A0AAP5I6I8_9CYAN</name>
<keyword evidence="3" id="KW-1185">Reference proteome</keyword>
<protein>
    <submittedName>
        <fullName evidence="2">Uncharacterized protein</fullName>
    </submittedName>
</protein>
<evidence type="ECO:0000313" key="2">
    <source>
        <dbReference type="EMBL" id="MDR9895943.1"/>
    </source>
</evidence>
<sequence>MKKILPNPKPKDQNSNFEKHYEESELPPEQCQHVRIVDCDKPIKRVFYECYHCLQGLISECSGKPIIEEVKGRPSVREIKVRCPNCEQTAIKLSTGKVLSTTAIPSPWRQ</sequence>
<reference evidence="3" key="1">
    <citation type="journal article" date="2021" name="Science">
        <title>Hunting the eagle killer: A cyanobacterial neurotoxin causes vacuolar myelinopathy.</title>
        <authorList>
            <person name="Breinlinger S."/>
            <person name="Phillips T.J."/>
            <person name="Haram B.N."/>
            <person name="Mares J."/>
            <person name="Martinez Yerena J.A."/>
            <person name="Hrouzek P."/>
            <person name="Sobotka R."/>
            <person name="Henderson W.M."/>
            <person name="Schmieder P."/>
            <person name="Williams S.M."/>
            <person name="Lauderdale J.D."/>
            <person name="Wilde H.D."/>
            <person name="Gerrin W."/>
            <person name="Kust A."/>
            <person name="Washington J.W."/>
            <person name="Wagner C."/>
            <person name="Geier B."/>
            <person name="Liebeke M."/>
            <person name="Enke H."/>
            <person name="Niedermeyer T.H.J."/>
            <person name="Wilde S.B."/>
        </authorList>
    </citation>
    <scope>NUCLEOTIDE SEQUENCE [LARGE SCALE GENOMIC DNA]</scope>
    <source>
        <strain evidence="3">Thurmond2011</strain>
    </source>
</reference>
<dbReference type="AlphaFoldDB" id="A0AAP5I6I8"/>